<evidence type="ECO:0000256" key="1">
    <source>
        <dbReference type="SAM" id="MobiDB-lite"/>
    </source>
</evidence>
<evidence type="ECO:0000313" key="3">
    <source>
        <dbReference type="Proteomes" id="UP001459277"/>
    </source>
</evidence>
<comment type="caution">
    <text evidence="2">The sequence shown here is derived from an EMBL/GenBank/DDBJ whole genome shotgun (WGS) entry which is preliminary data.</text>
</comment>
<sequence length="120" mass="13436">MISQLFNLLAIAFSNAWHKFKWQENIYQMTQNDIESNEARFSENARTDSGNLLGLGSGLKTHGTSQVPDGQASWQRLSMHHKHNSFPFPPDLNVRFRQAGSPSSSVQIGSPQQPDLALQL</sequence>
<feature type="compositionally biased region" description="Polar residues" evidence="1">
    <location>
        <begin position="100"/>
        <end position="113"/>
    </location>
</feature>
<organism evidence="2 3">
    <name type="scientific">Lithocarpus litseifolius</name>
    <dbReference type="NCBI Taxonomy" id="425828"/>
    <lineage>
        <taxon>Eukaryota</taxon>
        <taxon>Viridiplantae</taxon>
        <taxon>Streptophyta</taxon>
        <taxon>Embryophyta</taxon>
        <taxon>Tracheophyta</taxon>
        <taxon>Spermatophyta</taxon>
        <taxon>Magnoliopsida</taxon>
        <taxon>eudicotyledons</taxon>
        <taxon>Gunneridae</taxon>
        <taxon>Pentapetalae</taxon>
        <taxon>rosids</taxon>
        <taxon>fabids</taxon>
        <taxon>Fagales</taxon>
        <taxon>Fagaceae</taxon>
        <taxon>Lithocarpus</taxon>
    </lineage>
</organism>
<dbReference type="AlphaFoldDB" id="A0AAW2E1V6"/>
<evidence type="ECO:0000313" key="2">
    <source>
        <dbReference type="EMBL" id="KAL0016797.1"/>
    </source>
</evidence>
<feature type="region of interest" description="Disordered" evidence="1">
    <location>
        <begin position="45"/>
        <end position="120"/>
    </location>
</feature>
<feature type="compositionally biased region" description="Polar residues" evidence="1">
    <location>
        <begin position="62"/>
        <end position="76"/>
    </location>
</feature>
<accession>A0AAW2E1V6</accession>
<name>A0AAW2E1V6_9ROSI</name>
<proteinExistence type="predicted"/>
<protein>
    <submittedName>
        <fullName evidence="2">Uncharacterized protein</fullName>
    </submittedName>
</protein>
<dbReference type="EMBL" id="JAZDWU010000001">
    <property type="protein sequence ID" value="KAL0016797.1"/>
    <property type="molecule type" value="Genomic_DNA"/>
</dbReference>
<gene>
    <name evidence="2" type="ORF">SO802_003866</name>
</gene>
<dbReference type="Proteomes" id="UP001459277">
    <property type="component" value="Unassembled WGS sequence"/>
</dbReference>
<keyword evidence="3" id="KW-1185">Reference proteome</keyword>
<reference evidence="2 3" key="1">
    <citation type="submission" date="2024-01" db="EMBL/GenBank/DDBJ databases">
        <title>A telomere-to-telomere, gap-free genome of sweet tea (Lithocarpus litseifolius).</title>
        <authorList>
            <person name="Zhou J."/>
        </authorList>
    </citation>
    <scope>NUCLEOTIDE SEQUENCE [LARGE SCALE GENOMIC DNA]</scope>
    <source>
        <strain evidence="2">Zhou-2022a</strain>
        <tissue evidence="2">Leaf</tissue>
    </source>
</reference>